<keyword evidence="3" id="KW-1185">Reference proteome</keyword>
<feature type="compositionally biased region" description="Polar residues" evidence="1">
    <location>
        <begin position="153"/>
        <end position="172"/>
    </location>
</feature>
<feature type="region of interest" description="Disordered" evidence="1">
    <location>
        <begin position="142"/>
        <end position="172"/>
    </location>
</feature>
<proteinExistence type="predicted"/>
<reference evidence="2 3" key="1">
    <citation type="submission" date="2024-08" db="EMBL/GenBank/DDBJ databases">
        <authorList>
            <person name="Cucini C."/>
            <person name="Frati F."/>
        </authorList>
    </citation>
    <scope>NUCLEOTIDE SEQUENCE [LARGE SCALE GENOMIC DNA]</scope>
</reference>
<dbReference type="EMBL" id="CAXLJM020000035">
    <property type="protein sequence ID" value="CAL8104009.1"/>
    <property type="molecule type" value="Genomic_DNA"/>
</dbReference>
<protein>
    <submittedName>
        <fullName evidence="2">Uncharacterized protein</fullName>
    </submittedName>
</protein>
<name>A0ABP1QKA5_9HEXA</name>
<organism evidence="2 3">
    <name type="scientific">Orchesella dallaii</name>
    <dbReference type="NCBI Taxonomy" id="48710"/>
    <lineage>
        <taxon>Eukaryota</taxon>
        <taxon>Metazoa</taxon>
        <taxon>Ecdysozoa</taxon>
        <taxon>Arthropoda</taxon>
        <taxon>Hexapoda</taxon>
        <taxon>Collembola</taxon>
        <taxon>Entomobryomorpha</taxon>
        <taxon>Entomobryoidea</taxon>
        <taxon>Orchesellidae</taxon>
        <taxon>Orchesellinae</taxon>
        <taxon>Orchesella</taxon>
    </lineage>
</organism>
<evidence type="ECO:0000313" key="3">
    <source>
        <dbReference type="Proteomes" id="UP001642540"/>
    </source>
</evidence>
<accession>A0ABP1QKA5</accession>
<evidence type="ECO:0000313" key="2">
    <source>
        <dbReference type="EMBL" id="CAL8104009.1"/>
    </source>
</evidence>
<dbReference type="Proteomes" id="UP001642540">
    <property type="component" value="Unassembled WGS sequence"/>
</dbReference>
<evidence type="ECO:0000256" key="1">
    <source>
        <dbReference type="SAM" id="MobiDB-lite"/>
    </source>
</evidence>
<gene>
    <name evidence="2" type="ORF">ODALV1_LOCUS11622</name>
</gene>
<sequence>MPSNHKRYYKLNCQYENAQAFDNFFATNTFDNEKITFVAQRHRNHQTRSPISFQSFDQSSRFPVEAPSRPRSVNIAAQLTVNPASLHLPTHHNNVRSVADAPRGGGGGSAVLPLFKQSYPGLYVKGHAAENLLKYEPTRQVAHHHGPDFQPRNVASSSPQQNFGVNPFSSFN</sequence>
<comment type="caution">
    <text evidence="2">The sequence shown here is derived from an EMBL/GenBank/DDBJ whole genome shotgun (WGS) entry which is preliminary data.</text>
</comment>